<dbReference type="Pfam" id="PF13787">
    <property type="entry name" value="HXXEE"/>
    <property type="match status" value="1"/>
</dbReference>
<gene>
    <name evidence="2" type="ORF">HNR40_007979</name>
</gene>
<evidence type="ECO:0000256" key="1">
    <source>
        <dbReference type="SAM" id="Phobius"/>
    </source>
</evidence>
<proteinExistence type="predicted"/>
<keyword evidence="1" id="KW-0472">Membrane</keyword>
<feature type="transmembrane region" description="Helical" evidence="1">
    <location>
        <begin position="109"/>
        <end position="129"/>
    </location>
</feature>
<keyword evidence="1" id="KW-1133">Transmembrane helix</keyword>
<sequence>MMGQVPKTVTWGLLAAWAVHDAEELATMATWVRDNRERLEERFPQVPWARLEVSQRHVNVAIGLMAGVIAAAAADGARTDGRSPLFQTVLAGFGLHGLVHLAQAAITRGYTPGLVTSPLVVLPFAAWAWRRLKAEGVPVRGSTAGLLWFPVVLGGVHALAHLLTRPRKPRENDRWF</sequence>
<dbReference type="InterPro" id="IPR025671">
    <property type="entry name" value="HXXEE"/>
</dbReference>
<dbReference type="AlphaFoldDB" id="A0A7W8AAA5"/>
<keyword evidence="1" id="KW-0812">Transmembrane</keyword>
<protein>
    <recommendedName>
        <fullName evidence="4">HXXEE domain-containing protein</fullName>
    </recommendedName>
</protein>
<feature type="transmembrane region" description="Helical" evidence="1">
    <location>
        <begin position="141"/>
        <end position="164"/>
    </location>
</feature>
<keyword evidence="3" id="KW-1185">Reference proteome</keyword>
<reference evidence="2 3" key="1">
    <citation type="submission" date="2020-08" db="EMBL/GenBank/DDBJ databases">
        <title>Genomic Encyclopedia of Type Strains, Phase IV (KMG-IV): sequencing the most valuable type-strain genomes for metagenomic binning, comparative biology and taxonomic classification.</title>
        <authorList>
            <person name="Goeker M."/>
        </authorList>
    </citation>
    <scope>NUCLEOTIDE SEQUENCE [LARGE SCALE GENOMIC DNA]</scope>
    <source>
        <strain evidence="2 3">DSM 45385</strain>
    </source>
</reference>
<dbReference type="Proteomes" id="UP000568380">
    <property type="component" value="Unassembled WGS sequence"/>
</dbReference>
<comment type="caution">
    <text evidence="2">The sequence shown here is derived from an EMBL/GenBank/DDBJ whole genome shotgun (WGS) entry which is preliminary data.</text>
</comment>
<dbReference type="EMBL" id="JACHIN010000013">
    <property type="protein sequence ID" value="MBB5082484.1"/>
    <property type="molecule type" value="Genomic_DNA"/>
</dbReference>
<evidence type="ECO:0008006" key="4">
    <source>
        <dbReference type="Google" id="ProtNLM"/>
    </source>
</evidence>
<organism evidence="2 3">
    <name type="scientific">Nonomuraea endophytica</name>
    <dbReference type="NCBI Taxonomy" id="714136"/>
    <lineage>
        <taxon>Bacteria</taxon>
        <taxon>Bacillati</taxon>
        <taxon>Actinomycetota</taxon>
        <taxon>Actinomycetes</taxon>
        <taxon>Streptosporangiales</taxon>
        <taxon>Streptosporangiaceae</taxon>
        <taxon>Nonomuraea</taxon>
    </lineage>
</organism>
<name>A0A7W8AAA5_9ACTN</name>
<dbReference type="RefSeq" id="WP_221341365.1">
    <property type="nucleotide sequence ID" value="NZ_JACHIN010000013.1"/>
</dbReference>
<feature type="transmembrane region" description="Helical" evidence="1">
    <location>
        <begin position="84"/>
        <end position="102"/>
    </location>
</feature>
<evidence type="ECO:0000313" key="2">
    <source>
        <dbReference type="EMBL" id="MBB5082484.1"/>
    </source>
</evidence>
<feature type="transmembrane region" description="Helical" evidence="1">
    <location>
        <begin position="58"/>
        <end position="78"/>
    </location>
</feature>
<accession>A0A7W8AAA5</accession>
<evidence type="ECO:0000313" key="3">
    <source>
        <dbReference type="Proteomes" id="UP000568380"/>
    </source>
</evidence>